<evidence type="ECO:0000313" key="2">
    <source>
        <dbReference type="Proteomes" id="UP001232148"/>
    </source>
</evidence>
<protein>
    <submittedName>
        <fullName evidence="1">Uncharacterized protein</fullName>
    </submittedName>
</protein>
<name>A0AAD9HN86_9PEZI</name>
<keyword evidence="2" id="KW-1185">Reference proteome</keyword>
<dbReference type="Proteomes" id="UP001232148">
    <property type="component" value="Unassembled WGS sequence"/>
</dbReference>
<proteinExistence type="predicted"/>
<dbReference type="EMBL" id="MU842833">
    <property type="protein sequence ID" value="KAK2032221.1"/>
    <property type="molecule type" value="Genomic_DNA"/>
</dbReference>
<sequence length="80" mass="8941">MRTYRLVFVPQYMAAGCRHTASPASRQALHVMSGAETRRSCKVEGIGRILSYMPTKPCRDTHEHVSKAGDGTGHFRRGCY</sequence>
<accession>A0AAD9HN86</accession>
<evidence type="ECO:0000313" key="1">
    <source>
        <dbReference type="EMBL" id="KAK2032221.1"/>
    </source>
</evidence>
<comment type="caution">
    <text evidence="1">The sequence shown here is derived from an EMBL/GenBank/DDBJ whole genome shotgun (WGS) entry which is preliminary data.</text>
</comment>
<dbReference type="PROSITE" id="PS51257">
    <property type="entry name" value="PROKAR_LIPOPROTEIN"/>
    <property type="match status" value="1"/>
</dbReference>
<gene>
    <name evidence="1" type="ORF">LX32DRAFT_636607</name>
</gene>
<organism evidence="1 2">
    <name type="scientific">Colletotrichum zoysiae</name>
    <dbReference type="NCBI Taxonomy" id="1216348"/>
    <lineage>
        <taxon>Eukaryota</taxon>
        <taxon>Fungi</taxon>
        <taxon>Dikarya</taxon>
        <taxon>Ascomycota</taxon>
        <taxon>Pezizomycotina</taxon>
        <taxon>Sordariomycetes</taxon>
        <taxon>Hypocreomycetidae</taxon>
        <taxon>Glomerellales</taxon>
        <taxon>Glomerellaceae</taxon>
        <taxon>Colletotrichum</taxon>
        <taxon>Colletotrichum graminicola species complex</taxon>
    </lineage>
</organism>
<reference evidence="1" key="1">
    <citation type="submission" date="2021-06" db="EMBL/GenBank/DDBJ databases">
        <title>Comparative genomics, transcriptomics and evolutionary studies reveal genomic signatures of adaptation to plant cell wall in hemibiotrophic fungi.</title>
        <authorList>
            <consortium name="DOE Joint Genome Institute"/>
            <person name="Baroncelli R."/>
            <person name="Diaz J.F."/>
            <person name="Benocci T."/>
            <person name="Peng M."/>
            <person name="Battaglia E."/>
            <person name="Haridas S."/>
            <person name="Andreopoulos W."/>
            <person name="Labutti K."/>
            <person name="Pangilinan J."/>
            <person name="Floch G.L."/>
            <person name="Makela M.R."/>
            <person name="Henrissat B."/>
            <person name="Grigoriev I.V."/>
            <person name="Crouch J.A."/>
            <person name="De Vries R.P."/>
            <person name="Sukno S.A."/>
            <person name="Thon M.R."/>
        </authorList>
    </citation>
    <scope>NUCLEOTIDE SEQUENCE</scope>
    <source>
        <strain evidence="1">MAFF235873</strain>
    </source>
</reference>
<dbReference type="AlphaFoldDB" id="A0AAD9HN86"/>